<keyword evidence="1" id="KW-0966">Cell projection</keyword>
<comment type="caution">
    <text evidence="1">The sequence shown here is derived from an EMBL/GenBank/DDBJ whole genome shotgun (WGS) entry which is preliminary data.</text>
</comment>
<keyword evidence="1" id="KW-0282">Flagellum</keyword>
<reference evidence="1" key="1">
    <citation type="submission" date="2018-08" db="EMBL/GenBank/DDBJ databases">
        <title>Identification of Burkholderia cepacia strains that express a Burkholderia pseudomallei-like capsular polysaccharide.</title>
        <authorList>
            <person name="Burtnick M.N."/>
            <person name="Vongsouvath M."/>
            <person name="Newton P."/>
            <person name="Wuthiekanun V."/>
            <person name="Limmathurotsakul D."/>
            <person name="Brett P.J."/>
            <person name="Chantratita N."/>
            <person name="Dance D.A."/>
        </authorList>
    </citation>
    <scope>NUCLEOTIDE SEQUENCE</scope>
    <source>
        <strain evidence="1">SBXCC001</strain>
    </source>
</reference>
<proteinExistence type="predicted"/>
<organism evidence="1 2">
    <name type="scientific">Burkholderia thailandensis</name>
    <dbReference type="NCBI Taxonomy" id="57975"/>
    <lineage>
        <taxon>Bacteria</taxon>
        <taxon>Pseudomonadati</taxon>
        <taxon>Pseudomonadota</taxon>
        <taxon>Betaproteobacteria</taxon>
        <taxon>Burkholderiales</taxon>
        <taxon>Burkholderiaceae</taxon>
        <taxon>Burkholderia</taxon>
        <taxon>pseudomallei group</taxon>
    </lineage>
</organism>
<dbReference type="AlphaFoldDB" id="A0AAW9CKX1"/>
<dbReference type="GeneID" id="45117679"/>
<sequence length="145" mass="16627">MNEQRKVTRIAGWIAAREAEIDRLAADMARQEAVRQRYRHNLGAMQRLYDDCAAATGAALPMLAQNQAGYRQTLLDAVTQLRAALKVQEDNLEVGRALLAAKTLRCEVWRRELDRRRRALDLARRRSEQRAQDELAAQAWRRTSA</sequence>
<keyword evidence="1" id="KW-0969">Cilium</keyword>
<dbReference type="RefSeq" id="WP_009894833.1">
    <property type="nucleotide sequence ID" value="NZ_CM125683.1"/>
</dbReference>
<protein>
    <submittedName>
        <fullName evidence="1">Flagellar FliJ family protein</fullName>
    </submittedName>
</protein>
<accession>A0AAW9CKX1</accession>
<evidence type="ECO:0000313" key="2">
    <source>
        <dbReference type="Proteomes" id="UP001272137"/>
    </source>
</evidence>
<dbReference type="KEGG" id="btha:DR62_5087"/>
<dbReference type="Proteomes" id="UP001272137">
    <property type="component" value="Unassembled WGS sequence"/>
</dbReference>
<name>A0AAW9CKX1_BURTH</name>
<evidence type="ECO:0000313" key="1">
    <source>
        <dbReference type="EMBL" id="MDW9251180.1"/>
    </source>
</evidence>
<dbReference type="EMBL" id="QXCT01000001">
    <property type="protein sequence ID" value="MDW9251180.1"/>
    <property type="molecule type" value="Genomic_DNA"/>
</dbReference>
<gene>
    <name evidence="1" type="ORF">C7S16_5851</name>
</gene>